<dbReference type="SUPFAM" id="SSF54909">
    <property type="entry name" value="Dimeric alpha+beta barrel"/>
    <property type="match status" value="1"/>
</dbReference>
<protein>
    <submittedName>
        <fullName evidence="5">AsnC family transcriptional regulator</fullName>
    </submittedName>
</protein>
<evidence type="ECO:0000256" key="3">
    <source>
        <dbReference type="ARBA" id="ARBA00023163"/>
    </source>
</evidence>
<evidence type="ECO:0000259" key="4">
    <source>
        <dbReference type="PROSITE" id="PS50956"/>
    </source>
</evidence>
<dbReference type="InterPro" id="IPR036388">
    <property type="entry name" value="WH-like_DNA-bd_sf"/>
</dbReference>
<dbReference type="InterPro" id="IPR011008">
    <property type="entry name" value="Dimeric_a/b-barrel"/>
</dbReference>
<evidence type="ECO:0000313" key="6">
    <source>
        <dbReference type="Proteomes" id="UP000244940"/>
    </source>
</evidence>
<dbReference type="OrthoDB" id="9803143at2"/>
<dbReference type="PANTHER" id="PTHR30154:SF46">
    <property type="entry name" value="TRANSCRIPTIONAL REGULATORY PROTEIN"/>
    <property type="match status" value="1"/>
</dbReference>
<keyword evidence="6" id="KW-1185">Reference proteome</keyword>
<gene>
    <name evidence="5" type="ORF">C4N9_11455</name>
</gene>
<dbReference type="InterPro" id="IPR000485">
    <property type="entry name" value="AsnC-type_HTH_dom"/>
</dbReference>
<accession>A0A2U2C9N8</accession>
<dbReference type="Gene3D" id="3.30.70.920">
    <property type="match status" value="1"/>
</dbReference>
<dbReference type="GO" id="GO:0005829">
    <property type="term" value="C:cytosol"/>
    <property type="evidence" value="ECO:0007669"/>
    <property type="project" value="TreeGrafter"/>
</dbReference>
<dbReference type="EMBL" id="QEYD01000006">
    <property type="protein sequence ID" value="PWE28596.1"/>
    <property type="molecule type" value="Genomic_DNA"/>
</dbReference>
<dbReference type="GO" id="GO:0043565">
    <property type="term" value="F:sequence-specific DNA binding"/>
    <property type="evidence" value="ECO:0007669"/>
    <property type="project" value="InterPro"/>
</dbReference>
<evidence type="ECO:0000256" key="1">
    <source>
        <dbReference type="ARBA" id="ARBA00023015"/>
    </source>
</evidence>
<evidence type="ECO:0000256" key="2">
    <source>
        <dbReference type="ARBA" id="ARBA00023125"/>
    </source>
</evidence>
<dbReference type="CDD" id="cd00090">
    <property type="entry name" value="HTH_ARSR"/>
    <property type="match status" value="1"/>
</dbReference>
<evidence type="ECO:0000313" key="5">
    <source>
        <dbReference type="EMBL" id="PWE28596.1"/>
    </source>
</evidence>
<dbReference type="GeneID" id="94365508"/>
<dbReference type="PANTHER" id="PTHR30154">
    <property type="entry name" value="LEUCINE-RESPONSIVE REGULATORY PROTEIN"/>
    <property type="match status" value="1"/>
</dbReference>
<dbReference type="Gene3D" id="1.10.10.10">
    <property type="entry name" value="Winged helix-like DNA-binding domain superfamily/Winged helix DNA-binding domain"/>
    <property type="match status" value="1"/>
</dbReference>
<dbReference type="RefSeq" id="WP_109533457.1">
    <property type="nucleotide sequence ID" value="NZ_QEYD01000006.1"/>
</dbReference>
<comment type="caution">
    <text evidence="5">The sequence shown here is derived from an EMBL/GenBank/DDBJ whole genome shotgun (WGS) entry which is preliminary data.</text>
</comment>
<dbReference type="Pfam" id="PF13412">
    <property type="entry name" value="HTH_24"/>
    <property type="match status" value="1"/>
</dbReference>
<dbReference type="InterPro" id="IPR036390">
    <property type="entry name" value="WH_DNA-bd_sf"/>
</dbReference>
<dbReference type="SMART" id="SM00344">
    <property type="entry name" value="HTH_ASNC"/>
    <property type="match status" value="1"/>
</dbReference>
<organism evidence="5 6">
    <name type="scientific">Pararhodobacter marinus</name>
    <dbReference type="NCBI Taxonomy" id="2184063"/>
    <lineage>
        <taxon>Bacteria</taxon>
        <taxon>Pseudomonadati</taxon>
        <taxon>Pseudomonadota</taxon>
        <taxon>Alphaproteobacteria</taxon>
        <taxon>Rhodobacterales</taxon>
        <taxon>Paracoccaceae</taxon>
        <taxon>Pararhodobacter</taxon>
    </lineage>
</organism>
<dbReference type="PROSITE" id="PS50956">
    <property type="entry name" value="HTH_ASNC_2"/>
    <property type="match status" value="1"/>
</dbReference>
<dbReference type="GO" id="GO:0006355">
    <property type="term" value="P:regulation of DNA-templated transcription"/>
    <property type="evidence" value="ECO:0007669"/>
    <property type="project" value="UniProtKB-ARBA"/>
</dbReference>
<keyword evidence="3" id="KW-0804">Transcription</keyword>
<keyword evidence="1" id="KW-0805">Transcription regulation</keyword>
<dbReference type="GO" id="GO:0043200">
    <property type="term" value="P:response to amino acid"/>
    <property type="evidence" value="ECO:0007669"/>
    <property type="project" value="TreeGrafter"/>
</dbReference>
<name>A0A2U2C9N8_9RHOB</name>
<proteinExistence type="predicted"/>
<keyword evidence="2" id="KW-0238">DNA-binding</keyword>
<dbReference type="Proteomes" id="UP000244940">
    <property type="component" value="Unassembled WGS sequence"/>
</dbReference>
<dbReference type="AlphaFoldDB" id="A0A2U2C9N8"/>
<dbReference type="InterPro" id="IPR019888">
    <property type="entry name" value="Tscrpt_reg_AsnC-like"/>
</dbReference>
<reference evidence="5 6" key="1">
    <citation type="submission" date="2018-05" db="EMBL/GenBank/DDBJ databases">
        <title>Pararhodobacter marina sp. nov., isolated from deep-sea water of the Indian Ocean.</title>
        <authorList>
            <person name="Lai Q.Sr."/>
            <person name="Liu X."/>
            <person name="Shao Z."/>
        </authorList>
    </citation>
    <scope>NUCLEOTIDE SEQUENCE [LARGE SCALE GENOMIC DNA]</scope>
    <source>
        <strain evidence="5 6">CIC4N-9</strain>
    </source>
</reference>
<dbReference type="SUPFAM" id="SSF46785">
    <property type="entry name" value="Winged helix' DNA-binding domain"/>
    <property type="match status" value="1"/>
</dbReference>
<dbReference type="InterPro" id="IPR019887">
    <property type="entry name" value="Tscrpt_reg_AsnC/Lrp_C"/>
</dbReference>
<dbReference type="InterPro" id="IPR011991">
    <property type="entry name" value="ArsR-like_HTH"/>
</dbReference>
<feature type="domain" description="HTH asnC-type" evidence="4">
    <location>
        <begin position="6"/>
        <end position="67"/>
    </location>
</feature>
<sequence length="163" mass="18189">MKSTSLDAADIRILCALQKHGQLSKTRLAELVGLSSTPCLARLTRLKAAGYVRGYHADLALNKIVEFSKIVVTVSLKSHRKADFERFEAFVRQRPEIIECVATGGGMDYVLTVVTRTLAAFQEVVDAMLSIEVEVDRYMTYIVTREVKSGQPDLAQLTARRRD</sequence>
<dbReference type="Pfam" id="PF01037">
    <property type="entry name" value="AsnC_trans_reg"/>
    <property type="match status" value="1"/>
</dbReference>
<dbReference type="PRINTS" id="PR00033">
    <property type="entry name" value="HTHASNC"/>
</dbReference>